<dbReference type="InterPro" id="IPR043502">
    <property type="entry name" value="DNA/RNA_pol_sf"/>
</dbReference>
<dbReference type="Pfam" id="PF03372">
    <property type="entry name" value="Exo_endo_phos"/>
    <property type="match status" value="1"/>
</dbReference>
<dbReference type="SUPFAM" id="SSF56219">
    <property type="entry name" value="DNase I-like"/>
    <property type="match status" value="1"/>
</dbReference>
<dbReference type="Gene3D" id="3.60.10.10">
    <property type="entry name" value="Endonuclease/exonuclease/phosphatase"/>
    <property type="match status" value="1"/>
</dbReference>
<dbReference type="InterPro" id="IPR000477">
    <property type="entry name" value="RT_dom"/>
</dbReference>
<comment type="caution">
    <text evidence="2">The sequence shown here is derived from an EMBL/GenBank/DDBJ whole genome shotgun (WGS) entry which is preliminary data.</text>
</comment>
<dbReference type="STRING" id="210143.A0A1R3IWX5"/>
<evidence type="ECO:0000259" key="1">
    <source>
        <dbReference type="PROSITE" id="PS50878"/>
    </source>
</evidence>
<accession>A0A1R3IWX5</accession>
<keyword evidence="2" id="KW-0808">Transferase</keyword>
<proteinExistence type="predicted"/>
<dbReference type="GO" id="GO:0003676">
    <property type="term" value="F:nucleic acid binding"/>
    <property type="evidence" value="ECO:0007669"/>
    <property type="project" value="InterPro"/>
</dbReference>
<reference evidence="2 3" key="1">
    <citation type="submission" date="2013-09" db="EMBL/GenBank/DDBJ databases">
        <title>Corchorus capsularis genome sequencing.</title>
        <authorList>
            <person name="Alam M."/>
            <person name="Haque M.S."/>
            <person name="Islam M.S."/>
            <person name="Emdad E.M."/>
            <person name="Islam M.M."/>
            <person name="Ahmed B."/>
            <person name="Halim A."/>
            <person name="Hossen Q.M.M."/>
            <person name="Hossain M.Z."/>
            <person name="Ahmed R."/>
            <person name="Khan M.M."/>
            <person name="Islam R."/>
            <person name="Rashid M.M."/>
            <person name="Khan S.A."/>
            <person name="Rahman M.S."/>
            <person name="Alam M."/>
        </authorList>
    </citation>
    <scope>NUCLEOTIDE SEQUENCE [LARGE SCALE GENOMIC DNA]</scope>
    <source>
        <strain evidence="3">cv. CVL-1</strain>
        <tissue evidence="2">Whole seedling</tissue>
    </source>
</reference>
<sequence>MDIRILLSREWHCSLQHTYREDNFYADWLANVTCVLDDDFELLSDPPDGLKTLLDADARGVHDLPLEMQTVVNLKKIGDSIGRVVTLEKPEWNQGSGRCYMRLHLELDVHKPLIPGFWVPRKDKAKIWNCGESMPVGSRECAFGPWMRAVPVRSVMEDRLINVDEKGTFELPYEGPLHENAGILTRVLPESQSDGIPVLNEEEEGEFCELAKKSKMAARETFVGNSFRKRVEISERVSQARGNSGVSNDKARVVDCVSQGISCSGIENVGDDSSGNCGYSDLNKQITAEYVDSQLVSVDKGDFFSTESTGSRSLSSVNTPPSSKDIVYVDNSLVCNKENLVSSESGCDKLIASLSEHDHSSIIKSIAYESQVDTLSSEQSTSTVVNVDPTVLHQVEIGLSSFFRNLNLKRRFEDALLNDKASSKRMWVENENGFIIKYISNESSLAVDMVASQDTDVIMSNKANRIMVNRRMRKRASIVGNGRLREVQGAGPALTVQALKELIRKNGPQILFIMETKNKRKYMENLKRNLKFRFCFYVEPEGLSGGLALLWHDDVSVHIIRSCKNLIDSTETDLKSGVVCRIFWVYGPPEADDRAHFWHLVKRRMEYQNIPWLCVGDFNDILYLHEKEGGNTKEYWKIRKFREMVDGCNLIDLPFQGQKFTWIGRRDELVIKERLDRVLVNIEWVEQFPNTQVFNNPIIGSDHSSILIDSNFIDQKTPRSFKFEIMWTESEHCEQVIRDGWSNEFMGSKSYILVQKQNSCRKALLDWSRKAFPNNKEAIECLKQKIAAIQDNECSVESCIKVEELISQLKEAWSKEEQYWYQRSRIKWLKDGDANTRFFHQTTIQMRQTNKILNLKSDNGEWIEEEKKIVEEFELYYSDLFTSNNSKNWDQVLLHVPRVVTDHMNGELTRDISEEEIRIAAFQLWANKAPGPDGYNGTFYQKYWEIVKEAVCAAVKSFFSSGRMLHEINNTNIILIPKTKNPESVNQFRPISLCNFVYKIISKILTNRLKPYMDSIITQEQGAFVGERQIQDNILIASEAFHYLKLKKKGQKYYMGLKLDMNKAYDRVEWGFLEAILEKFGFCQKWIKWIMECLSTVSYTLVINDKPSGSIIPSRGLRQGDPISPYLFLFVVDVLSRMVHSAVSVGVLHGTYLSRYCPPLTHLLFADDSLFFLAATKENCDGMTWILKAYCDASGQLVNLQESSIIFSNNTPADVRFQVEASLQIVGAPNPGTYLGVPNLWGKTKCQAMKFIQERIKDKLQGWRQCWLSQGGKEVLIKSVASALPTYIMSGYKLPKKLCGEINSDMASFWWGQGDESSKIHWLSWEKLTNGKEKRGIGFRNLEDFNRALLEKQGWRILTQPNAFWVKILKALYFKDCDFMEARKISRASWSWDSIIEGRKQGEIIGGNLPRKVAEIMDKEEGIWKLKAIKQEVEPAIINNIEKLLISHSNEEDRVVWPHNQDGIYSVKSGYFAIKDQAPRILSTSSSSHQCVWFGSCLNYQIDRRRITTFDVWIFEVLNMKGVRESVRIELQAIIAFICWQIWKARCAACFEKKGLCVEHVIYVAEKAVLEFQKAKEYRNTAAKVHSKESANAIWQKPVVGHLKINCDGAFDELTGTAACGVIVRDCNGRIIDGLAKPLLVTSSVEAEAIAVKEALILAKDRQFEHFAIETDSEVVQRSITSSPKDYVLDWKILPIVKDIKDAMALISTVDISWIGRKANMAANWVATSMRKGMCPLDWVSRPPSQLLYICDKDGVPAPP</sequence>
<keyword evidence="2" id="KW-0548">Nucleotidyltransferase</keyword>
<organism evidence="2 3">
    <name type="scientific">Corchorus capsularis</name>
    <name type="common">Jute</name>
    <dbReference type="NCBI Taxonomy" id="210143"/>
    <lineage>
        <taxon>Eukaryota</taxon>
        <taxon>Viridiplantae</taxon>
        <taxon>Streptophyta</taxon>
        <taxon>Embryophyta</taxon>
        <taxon>Tracheophyta</taxon>
        <taxon>Spermatophyta</taxon>
        <taxon>Magnoliopsida</taxon>
        <taxon>eudicotyledons</taxon>
        <taxon>Gunneridae</taxon>
        <taxon>Pentapetalae</taxon>
        <taxon>rosids</taxon>
        <taxon>malvids</taxon>
        <taxon>Malvales</taxon>
        <taxon>Malvaceae</taxon>
        <taxon>Grewioideae</taxon>
        <taxon>Apeibeae</taxon>
        <taxon>Corchorus</taxon>
    </lineage>
</organism>
<dbReference type="GO" id="GO:0003964">
    <property type="term" value="F:RNA-directed DNA polymerase activity"/>
    <property type="evidence" value="ECO:0007669"/>
    <property type="project" value="UniProtKB-KW"/>
</dbReference>
<dbReference type="SUPFAM" id="SSF53098">
    <property type="entry name" value="Ribonuclease H-like"/>
    <property type="match status" value="1"/>
</dbReference>
<keyword evidence="2" id="KW-0695">RNA-directed DNA polymerase</keyword>
<dbReference type="InterPro" id="IPR036397">
    <property type="entry name" value="RNaseH_sf"/>
</dbReference>
<dbReference type="PANTHER" id="PTHR33116">
    <property type="entry name" value="REVERSE TRANSCRIPTASE ZINC-BINDING DOMAIN-CONTAINING PROTEIN-RELATED-RELATED"/>
    <property type="match status" value="1"/>
</dbReference>
<dbReference type="CDD" id="cd01650">
    <property type="entry name" value="RT_nLTR_like"/>
    <property type="match status" value="1"/>
</dbReference>
<evidence type="ECO:0000313" key="2">
    <source>
        <dbReference type="EMBL" id="OMO87071.1"/>
    </source>
</evidence>
<dbReference type="InterPro" id="IPR002156">
    <property type="entry name" value="RNaseH_domain"/>
</dbReference>
<feature type="domain" description="Reverse transcriptase" evidence="1">
    <location>
        <begin position="957"/>
        <end position="1239"/>
    </location>
</feature>
<dbReference type="OrthoDB" id="1001505at2759"/>
<dbReference type="InterPro" id="IPR044730">
    <property type="entry name" value="RNase_H-like_dom_plant"/>
</dbReference>
<dbReference type="SUPFAM" id="SSF56672">
    <property type="entry name" value="DNA/RNA polymerases"/>
    <property type="match status" value="1"/>
</dbReference>
<dbReference type="Pfam" id="PF13456">
    <property type="entry name" value="RVT_3"/>
    <property type="match status" value="1"/>
</dbReference>
<dbReference type="PROSITE" id="PS50878">
    <property type="entry name" value="RT_POL"/>
    <property type="match status" value="1"/>
</dbReference>
<dbReference type="InterPro" id="IPR036691">
    <property type="entry name" value="Endo/exonu/phosph_ase_sf"/>
</dbReference>
<dbReference type="EMBL" id="AWWV01009320">
    <property type="protein sequence ID" value="OMO87071.1"/>
    <property type="molecule type" value="Genomic_DNA"/>
</dbReference>
<dbReference type="Gramene" id="OMO87071">
    <property type="protein sequence ID" value="OMO87071"/>
    <property type="gene ID" value="CCACVL1_09280"/>
</dbReference>
<dbReference type="Gene3D" id="3.30.420.10">
    <property type="entry name" value="Ribonuclease H-like superfamily/Ribonuclease H"/>
    <property type="match status" value="1"/>
</dbReference>
<dbReference type="PANTHER" id="PTHR33116:SF86">
    <property type="entry name" value="REVERSE TRANSCRIPTASE DOMAIN-CONTAINING PROTEIN"/>
    <property type="match status" value="1"/>
</dbReference>
<name>A0A1R3IWX5_COCAP</name>
<gene>
    <name evidence="2" type="ORF">CCACVL1_09280</name>
</gene>
<protein>
    <submittedName>
        <fullName evidence="2">Reverse transcriptase</fullName>
    </submittedName>
</protein>
<evidence type="ECO:0000313" key="3">
    <source>
        <dbReference type="Proteomes" id="UP000188268"/>
    </source>
</evidence>
<keyword evidence="3" id="KW-1185">Reference proteome</keyword>
<dbReference type="GO" id="GO:0004523">
    <property type="term" value="F:RNA-DNA hybrid ribonuclease activity"/>
    <property type="evidence" value="ECO:0007669"/>
    <property type="project" value="InterPro"/>
</dbReference>
<dbReference type="Proteomes" id="UP000188268">
    <property type="component" value="Unassembled WGS sequence"/>
</dbReference>
<dbReference type="Pfam" id="PF00078">
    <property type="entry name" value="RVT_1"/>
    <property type="match status" value="1"/>
</dbReference>
<dbReference type="InterPro" id="IPR012337">
    <property type="entry name" value="RNaseH-like_sf"/>
</dbReference>
<dbReference type="CDD" id="cd06222">
    <property type="entry name" value="RNase_H_like"/>
    <property type="match status" value="1"/>
</dbReference>
<dbReference type="InterPro" id="IPR005135">
    <property type="entry name" value="Endo/exonuclease/phosphatase"/>
</dbReference>